<accession>A0ABU7Q443</accession>
<keyword evidence="3" id="KW-1185">Reference proteome</keyword>
<protein>
    <submittedName>
        <fullName evidence="2">Uncharacterized protein</fullName>
    </submittedName>
</protein>
<dbReference type="Proteomes" id="UP001354709">
    <property type="component" value="Unassembled WGS sequence"/>
</dbReference>
<proteinExistence type="predicted"/>
<evidence type="ECO:0000313" key="3">
    <source>
        <dbReference type="Proteomes" id="UP001354709"/>
    </source>
</evidence>
<dbReference type="RefSeq" id="WP_330812669.1">
    <property type="nucleotide sequence ID" value="NZ_JAZBJO010000023.1"/>
</dbReference>
<comment type="caution">
    <text evidence="2">The sequence shown here is derived from an EMBL/GenBank/DDBJ whole genome shotgun (WGS) entry which is preliminary data.</text>
</comment>
<evidence type="ECO:0000256" key="1">
    <source>
        <dbReference type="SAM" id="MobiDB-lite"/>
    </source>
</evidence>
<evidence type="ECO:0000313" key="2">
    <source>
        <dbReference type="EMBL" id="MEE4596135.1"/>
    </source>
</evidence>
<feature type="region of interest" description="Disordered" evidence="1">
    <location>
        <begin position="61"/>
        <end position="80"/>
    </location>
</feature>
<sequence length="116" mass="12796">MAGWTVHAIALHRRLAAAKKDELTGLLRRHGDDVCVLLVDQDRLKDVMGILATRLRTPRCEATADRHTPRAGPARRSAGWAMTSSPSCCLSPATADQSAFRVNREEYLRMSKPSAK</sequence>
<gene>
    <name evidence="2" type="ORF">V2J94_30310</name>
</gene>
<organism evidence="2 3">
    <name type="scientific">Streptomyces asiaticus subsp. ignotus</name>
    <dbReference type="NCBI Taxonomy" id="3098222"/>
    <lineage>
        <taxon>Bacteria</taxon>
        <taxon>Bacillati</taxon>
        <taxon>Actinomycetota</taxon>
        <taxon>Actinomycetes</taxon>
        <taxon>Kitasatosporales</taxon>
        <taxon>Streptomycetaceae</taxon>
        <taxon>Streptomyces</taxon>
        <taxon>Streptomyces violaceusniger group</taxon>
    </lineage>
</organism>
<reference evidence="2 3" key="1">
    <citation type="submission" date="2023-11" db="EMBL/GenBank/DDBJ databases">
        <title>30 novel species of actinomycetes from the DSMZ collection.</title>
        <authorList>
            <person name="Nouioui I."/>
        </authorList>
    </citation>
    <scope>NUCLEOTIDE SEQUENCE [LARGE SCALE GENOMIC DNA]</scope>
    <source>
        <strain evidence="2 3">DSM 41524</strain>
    </source>
</reference>
<name>A0ABU7Q443_9ACTN</name>
<dbReference type="EMBL" id="JAZBJO010000023">
    <property type="protein sequence ID" value="MEE4596135.1"/>
    <property type="molecule type" value="Genomic_DNA"/>
</dbReference>